<dbReference type="EMBL" id="GGEC01037925">
    <property type="protein sequence ID" value="MBX18409.1"/>
    <property type="molecule type" value="Transcribed_RNA"/>
</dbReference>
<evidence type="ECO:0000256" key="1">
    <source>
        <dbReference type="SAM" id="Phobius"/>
    </source>
</evidence>
<dbReference type="AlphaFoldDB" id="A0A2P2LKB8"/>
<protein>
    <submittedName>
        <fullName evidence="2">Uncharacterized protein</fullName>
    </submittedName>
</protein>
<proteinExistence type="predicted"/>
<name>A0A2P2LKB8_RHIMU</name>
<feature type="transmembrane region" description="Helical" evidence="1">
    <location>
        <begin position="18"/>
        <end position="35"/>
    </location>
</feature>
<sequence length="46" mass="5453">MPFPGLSMWLRIKCGPGYFLQIVEIWLMLLFPLWVNPSQMALWQLS</sequence>
<dbReference type="EMBL" id="GGEC01037923">
    <property type="protein sequence ID" value="MBX18407.1"/>
    <property type="molecule type" value="Transcribed_RNA"/>
</dbReference>
<organism evidence="2">
    <name type="scientific">Rhizophora mucronata</name>
    <name type="common">Asiatic mangrove</name>
    <dbReference type="NCBI Taxonomy" id="61149"/>
    <lineage>
        <taxon>Eukaryota</taxon>
        <taxon>Viridiplantae</taxon>
        <taxon>Streptophyta</taxon>
        <taxon>Embryophyta</taxon>
        <taxon>Tracheophyta</taxon>
        <taxon>Spermatophyta</taxon>
        <taxon>Magnoliopsida</taxon>
        <taxon>eudicotyledons</taxon>
        <taxon>Gunneridae</taxon>
        <taxon>Pentapetalae</taxon>
        <taxon>rosids</taxon>
        <taxon>fabids</taxon>
        <taxon>Malpighiales</taxon>
        <taxon>Rhizophoraceae</taxon>
        <taxon>Rhizophora</taxon>
    </lineage>
</organism>
<keyword evidence="1" id="KW-0472">Membrane</keyword>
<reference evidence="2" key="1">
    <citation type="submission" date="2018-02" db="EMBL/GenBank/DDBJ databases">
        <title>Rhizophora mucronata_Transcriptome.</title>
        <authorList>
            <person name="Meera S.P."/>
            <person name="Sreeshan A."/>
            <person name="Augustine A."/>
        </authorList>
    </citation>
    <scope>NUCLEOTIDE SEQUENCE</scope>
    <source>
        <tissue evidence="2">Leaf</tissue>
    </source>
</reference>
<evidence type="ECO:0000313" key="2">
    <source>
        <dbReference type="EMBL" id="MBX18407.1"/>
    </source>
</evidence>
<keyword evidence="1" id="KW-0812">Transmembrane</keyword>
<keyword evidence="1" id="KW-1133">Transmembrane helix</keyword>
<accession>A0A2P2LKB8</accession>